<dbReference type="EMBL" id="LLXH01009680">
    <property type="protein sequence ID" value="PKC50556.1"/>
    <property type="molecule type" value="Genomic_DNA"/>
</dbReference>
<dbReference type="VEuPathDB" id="FungiDB:RhiirA1_486012"/>
<reference evidence="2 3" key="2">
    <citation type="submission" date="2017-10" db="EMBL/GenBank/DDBJ databases">
        <title>Genome analyses suggest a sexual origin of heterokaryosis in a supposedly ancient asexual fungus.</title>
        <authorList>
            <person name="Corradi N."/>
            <person name="Sedzielewska K."/>
            <person name="Noel J."/>
            <person name="Charron P."/>
            <person name="Farinelli L."/>
            <person name="Marton T."/>
            <person name="Kruger M."/>
            <person name="Pelin A."/>
            <person name="Brachmann A."/>
            <person name="Corradi N."/>
        </authorList>
    </citation>
    <scope>NUCLEOTIDE SEQUENCE [LARGE SCALE GENOMIC DNA]</scope>
    <source>
        <strain evidence="2 3">A1</strain>
    </source>
</reference>
<dbReference type="AlphaFoldDB" id="A0A2N0QHM2"/>
<accession>A0A2N0QHM2</accession>
<proteinExistence type="predicted"/>
<organism evidence="2 3">
    <name type="scientific">Rhizophagus irregularis</name>
    <dbReference type="NCBI Taxonomy" id="588596"/>
    <lineage>
        <taxon>Eukaryota</taxon>
        <taxon>Fungi</taxon>
        <taxon>Fungi incertae sedis</taxon>
        <taxon>Mucoromycota</taxon>
        <taxon>Glomeromycotina</taxon>
        <taxon>Glomeromycetes</taxon>
        <taxon>Glomerales</taxon>
        <taxon>Glomeraceae</taxon>
        <taxon>Rhizophagus</taxon>
    </lineage>
</organism>
<keyword evidence="1" id="KW-0472">Membrane</keyword>
<keyword evidence="1" id="KW-0812">Transmembrane</keyword>
<protein>
    <submittedName>
        <fullName evidence="2">Uncharacterized protein</fullName>
    </submittedName>
</protein>
<evidence type="ECO:0000313" key="2">
    <source>
        <dbReference type="EMBL" id="PKC50556.1"/>
    </source>
</evidence>
<reference evidence="2 3" key="1">
    <citation type="submission" date="2017-10" db="EMBL/GenBank/DDBJ databases">
        <title>Extensive intraspecific genome diversity in a model arbuscular mycorrhizal fungus.</title>
        <authorList>
            <person name="Chen E.C.H."/>
            <person name="Morin E."/>
            <person name="Baudet D."/>
            <person name="Noel J."/>
            <person name="Ndikumana S."/>
            <person name="Charron P."/>
            <person name="St-Onge C."/>
            <person name="Giorgi J."/>
            <person name="Grigoriev I.V."/>
            <person name="Roux C."/>
            <person name="Martin F.M."/>
            <person name="Corradi N."/>
        </authorList>
    </citation>
    <scope>NUCLEOTIDE SEQUENCE [LARGE SCALE GENOMIC DNA]</scope>
    <source>
        <strain evidence="2 3">A1</strain>
    </source>
</reference>
<comment type="caution">
    <text evidence="2">The sequence shown here is derived from an EMBL/GenBank/DDBJ whole genome shotgun (WGS) entry which is preliminary data.</text>
</comment>
<name>A0A2N0QHM2_9GLOM</name>
<evidence type="ECO:0000313" key="3">
    <source>
        <dbReference type="Proteomes" id="UP000232688"/>
    </source>
</evidence>
<evidence type="ECO:0000256" key="1">
    <source>
        <dbReference type="SAM" id="Phobius"/>
    </source>
</evidence>
<feature type="transmembrane region" description="Helical" evidence="1">
    <location>
        <begin position="12"/>
        <end position="31"/>
    </location>
</feature>
<sequence length="62" mass="7215">MSVRYSLSCRTTLWDSFLSVFGILLLGQSFFQHRNPGQSSFQHRNPGQSSFWSVLFLTRDSR</sequence>
<gene>
    <name evidence="2" type="ORF">RhiirA1_486012</name>
</gene>
<dbReference type="Proteomes" id="UP000232688">
    <property type="component" value="Unassembled WGS sequence"/>
</dbReference>
<keyword evidence="1" id="KW-1133">Transmembrane helix</keyword>